<dbReference type="Proteomes" id="UP000094285">
    <property type="component" value="Unassembled WGS sequence"/>
</dbReference>
<keyword evidence="3" id="KW-0805">Transcription regulation</keyword>
<evidence type="ECO:0000256" key="1">
    <source>
        <dbReference type="ARBA" id="ARBA00004123"/>
    </source>
</evidence>
<feature type="compositionally biased region" description="Acidic residues" evidence="6">
    <location>
        <begin position="607"/>
        <end position="626"/>
    </location>
</feature>
<dbReference type="GO" id="GO:0000124">
    <property type="term" value="C:SAGA complex"/>
    <property type="evidence" value="ECO:0007669"/>
    <property type="project" value="EnsemblFungi"/>
</dbReference>
<sequence>MSNDLHSASTTLDDIINELKLTYDVSVGLLDGDSIRDIPNLNTLSNLNKLLKNLSRELHEVEQVDEVVLSKIEKVLKGEDPDTETLEAKIKTETEATLDENRDEAKRVASDLENDDETINVKRRKLGSNQQPEDQEEPDTLKEENIEETDGNEERVNSKDDPVPPVQSGSYTQNNDTRLKNPKSEFVTSQTLSTRTIEQLGLFSEDNNGLETHGKEYLKKKYGVSSYPESDLQNLLPGQIPNIDFSKGKPPANQVQFTTYQTYIEPYFRTFTNEDLDFLNEEDILPPGFEKTDYDANVTPFIIPKLGPLYSEVWIDEDASLSTKLNSPAYQPLLGDSYKPKGSIEQLSDEMLYTEEISCGPLSSRLISAILGNNEANVDYDEESEKASDNENEKALEPTNDEEVATKLNSGEDYRLNTEVNDFYSVEERLKRELKYIGIFMNLPNSEEEAKLKLKEGHSSQSSISGKGSSIIDDDDWIRNKEDDEVCAEIRALQKQLRESSSRNRVNKKKLIPSVEEHIAYQEYSTILDDLDKQVDQAYIKRLKGKNKKKKQPGATPTPQQHAVNSGLRGLLEKRRRWIDNIGKLFPAPEIMKRVPDDQKLIKEGDVLEEPAEEENGDTEDLLSQK</sequence>
<feature type="compositionally biased region" description="Basic and acidic residues" evidence="6">
    <location>
        <begin position="91"/>
        <end position="110"/>
    </location>
</feature>
<evidence type="ECO:0000313" key="8">
    <source>
        <dbReference type="Proteomes" id="UP000094285"/>
    </source>
</evidence>
<reference evidence="8" key="1">
    <citation type="submission" date="2016-05" db="EMBL/GenBank/DDBJ databases">
        <title>Comparative genomics of biotechnologically important yeasts.</title>
        <authorList>
            <consortium name="DOE Joint Genome Institute"/>
            <person name="Riley R."/>
            <person name="Haridas S."/>
            <person name="Wolfe K.H."/>
            <person name="Lopes M.R."/>
            <person name="Hittinger C.T."/>
            <person name="Goker M."/>
            <person name="Salamov A."/>
            <person name="Wisecaver J."/>
            <person name="Long T.M."/>
            <person name="Aerts A.L."/>
            <person name="Barry K."/>
            <person name="Choi C."/>
            <person name="Clum A."/>
            <person name="Coughlan A.Y."/>
            <person name="Deshpande S."/>
            <person name="Douglass A.P."/>
            <person name="Hanson S.J."/>
            <person name="Klenk H.-P."/>
            <person name="Labutti K."/>
            <person name="Lapidus A."/>
            <person name="Lindquist E."/>
            <person name="Lipzen A."/>
            <person name="Meier-Kolthoff J.P."/>
            <person name="Ohm R.A."/>
            <person name="Otillar R.P."/>
            <person name="Pangilinan J."/>
            <person name="Peng Y."/>
            <person name="Rokas A."/>
            <person name="Rosa C.A."/>
            <person name="Scheuner C."/>
            <person name="Sibirny A.A."/>
            <person name="Slot J.C."/>
            <person name="Stielow J.B."/>
            <person name="Sun H."/>
            <person name="Kurtzman C.P."/>
            <person name="Blackwell M."/>
            <person name="Grigoriev I.V."/>
            <person name="Jeffries T.W."/>
        </authorList>
    </citation>
    <scope>NUCLEOTIDE SEQUENCE [LARGE SCALE GENOMIC DNA]</scope>
    <source>
        <strain evidence="8">NRRL Y-17324</strain>
    </source>
</reference>
<dbReference type="EMBL" id="KV453911">
    <property type="protein sequence ID" value="ODV80350.1"/>
    <property type="molecule type" value="Genomic_DNA"/>
</dbReference>
<dbReference type="InterPro" id="IPR019340">
    <property type="entry name" value="Histone_AcTrfase_su3"/>
</dbReference>
<feature type="compositionally biased region" description="Basic residues" evidence="6">
    <location>
        <begin position="543"/>
        <end position="552"/>
    </location>
</feature>
<feature type="compositionally biased region" description="Polar residues" evidence="6">
    <location>
        <begin position="555"/>
        <end position="564"/>
    </location>
</feature>
<keyword evidence="8" id="KW-1185">Reference proteome</keyword>
<dbReference type="GO" id="GO:0003713">
    <property type="term" value="F:transcription coactivator activity"/>
    <property type="evidence" value="ECO:0007669"/>
    <property type="project" value="TreeGrafter"/>
</dbReference>
<gene>
    <name evidence="7" type="ORF">CANTADRAFT_233189</name>
</gene>
<feature type="region of interest" description="Disordered" evidence="6">
    <location>
        <begin position="91"/>
        <end position="186"/>
    </location>
</feature>
<feature type="region of interest" description="Disordered" evidence="6">
    <location>
        <begin position="543"/>
        <end position="567"/>
    </location>
</feature>
<feature type="compositionally biased region" description="Basic and acidic residues" evidence="6">
    <location>
        <begin position="385"/>
        <end position="396"/>
    </location>
</feature>
<dbReference type="GO" id="GO:0005634">
    <property type="term" value="C:nucleus"/>
    <property type="evidence" value="ECO:0007669"/>
    <property type="project" value="UniProtKB-SubCell"/>
</dbReference>
<keyword evidence="4" id="KW-0804">Transcription</keyword>
<evidence type="ECO:0000256" key="3">
    <source>
        <dbReference type="ARBA" id="ARBA00023015"/>
    </source>
</evidence>
<evidence type="ECO:0000256" key="2">
    <source>
        <dbReference type="ARBA" id="ARBA00005330"/>
    </source>
</evidence>
<comment type="similarity">
    <text evidence="2">Belongs to the NGG1 family.</text>
</comment>
<accession>A0A1E4SLH5</accession>
<keyword evidence="5" id="KW-0539">Nucleus</keyword>
<dbReference type="Pfam" id="PF10198">
    <property type="entry name" value="Ada3"/>
    <property type="match status" value="1"/>
</dbReference>
<feature type="compositionally biased region" description="Polar residues" evidence="6">
    <location>
        <begin position="167"/>
        <end position="176"/>
    </location>
</feature>
<feature type="compositionally biased region" description="Basic and acidic residues" evidence="6">
    <location>
        <begin position="595"/>
        <end position="606"/>
    </location>
</feature>
<protein>
    <recommendedName>
        <fullName evidence="9">Chromatin-remodeling complexes subunit NGG1</fullName>
    </recommendedName>
</protein>
<evidence type="ECO:0000313" key="7">
    <source>
        <dbReference type="EMBL" id="ODV80350.1"/>
    </source>
</evidence>
<dbReference type="GO" id="GO:0004402">
    <property type="term" value="F:histone acetyltransferase activity"/>
    <property type="evidence" value="ECO:0007669"/>
    <property type="project" value="EnsemblFungi"/>
</dbReference>
<dbReference type="PANTHER" id="PTHR13556:SF2">
    <property type="entry name" value="TRANSCRIPTIONAL ADAPTER 3"/>
    <property type="match status" value="1"/>
</dbReference>
<dbReference type="GO" id="GO:0046695">
    <property type="term" value="C:SLIK (SAGA-like) complex"/>
    <property type="evidence" value="ECO:0007669"/>
    <property type="project" value="EnsemblFungi"/>
</dbReference>
<organism evidence="7 8">
    <name type="scientific">Suhomyces tanzawaensis NRRL Y-17324</name>
    <dbReference type="NCBI Taxonomy" id="984487"/>
    <lineage>
        <taxon>Eukaryota</taxon>
        <taxon>Fungi</taxon>
        <taxon>Dikarya</taxon>
        <taxon>Ascomycota</taxon>
        <taxon>Saccharomycotina</taxon>
        <taxon>Pichiomycetes</taxon>
        <taxon>Debaryomycetaceae</taxon>
        <taxon>Suhomyces</taxon>
    </lineage>
</organism>
<feature type="region of interest" description="Disordered" evidence="6">
    <location>
        <begin position="595"/>
        <end position="626"/>
    </location>
</feature>
<name>A0A1E4SLH5_9ASCO</name>
<evidence type="ECO:0008006" key="9">
    <source>
        <dbReference type="Google" id="ProtNLM"/>
    </source>
</evidence>
<evidence type="ECO:0000256" key="4">
    <source>
        <dbReference type="ARBA" id="ARBA00023163"/>
    </source>
</evidence>
<dbReference type="STRING" id="984487.A0A1E4SLH5"/>
<dbReference type="RefSeq" id="XP_020065472.1">
    <property type="nucleotide sequence ID" value="XM_020206949.1"/>
</dbReference>
<dbReference type="OrthoDB" id="1232at2759"/>
<feature type="region of interest" description="Disordered" evidence="6">
    <location>
        <begin position="381"/>
        <end position="402"/>
    </location>
</feature>
<evidence type="ECO:0000256" key="6">
    <source>
        <dbReference type="SAM" id="MobiDB-lite"/>
    </source>
</evidence>
<dbReference type="GO" id="GO:0006357">
    <property type="term" value="P:regulation of transcription by RNA polymerase II"/>
    <property type="evidence" value="ECO:0007669"/>
    <property type="project" value="EnsemblFungi"/>
</dbReference>
<dbReference type="GeneID" id="30981086"/>
<evidence type="ECO:0000256" key="5">
    <source>
        <dbReference type="ARBA" id="ARBA00023242"/>
    </source>
</evidence>
<dbReference type="PANTHER" id="PTHR13556">
    <property type="entry name" value="TRANSCRIPTIONAL ADAPTER 3-RELATED"/>
    <property type="match status" value="1"/>
</dbReference>
<dbReference type="AlphaFoldDB" id="A0A1E4SLH5"/>
<comment type="subcellular location">
    <subcellularLocation>
        <location evidence="1">Nucleus</location>
    </subcellularLocation>
</comment>
<feature type="compositionally biased region" description="Basic and acidic residues" evidence="6">
    <location>
        <begin position="152"/>
        <end position="162"/>
    </location>
</feature>
<proteinExistence type="inferred from homology"/>
<dbReference type="GO" id="GO:0140671">
    <property type="term" value="C:ADA complex"/>
    <property type="evidence" value="ECO:0007669"/>
    <property type="project" value="EnsemblFungi"/>
</dbReference>